<comment type="similarity">
    <text evidence="1">Belongs to the choline/ethanolamine kinase family.</text>
</comment>
<keyword evidence="4" id="KW-0808">Transferase</keyword>
<keyword evidence="5" id="KW-1185">Reference proteome</keyword>
<keyword evidence="4" id="KW-0418">Kinase</keyword>
<gene>
    <name evidence="4" type="ORF">N658DRAFT_446703</name>
</gene>
<dbReference type="Proteomes" id="UP001305647">
    <property type="component" value="Unassembled WGS sequence"/>
</dbReference>
<dbReference type="InterPro" id="IPR007521">
    <property type="entry name" value="Choline_kin_N"/>
</dbReference>
<evidence type="ECO:0000259" key="3">
    <source>
        <dbReference type="Pfam" id="PF04428"/>
    </source>
</evidence>
<dbReference type="EMBL" id="MU863630">
    <property type="protein sequence ID" value="KAK4103000.1"/>
    <property type="molecule type" value="Genomic_DNA"/>
</dbReference>
<feature type="region of interest" description="Disordered" evidence="2">
    <location>
        <begin position="1"/>
        <end position="63"/>
    </location>
</feature>
<reference evidence="4" key="1">
    <citation type="journal article" date="2023" name="Mol. Phylogenet. Evol.">
        <title>Genome-scale phylogeny and comparative genomics of the fungal order Sordariales.</title>
        <authorList>
            <person name="Hensen N."/>
            <person name="Bonometti L."/>
            <person name="Westerberg I."/>
            <person name="Brannstrom I.O."/>
            <person name="Guillou S."/>
            <person name="Cros-Aarteil S."/>
            <person name="Calhoun S."/>
            <person name="Haridas S."/>
            <person name="Kuo A."/>
            <person name="Mondo S."/>
            <person name="Pangilinan J."/>
            <person name="Riley R."/>
            <person name="LaButti K."/>
            <person name="Andreopoulos B."/>
            <person name="Lipzen A."/>
            <person name="Chen C."/>
            <person name="Yan M."/>
            <person name="Daum C."/>
            <person name="Ng V."/>
            <person name="Clum A."/>
            <person name="Steindorff A."/>
            <person name="Ohm R.A."/>
            <person name="Martin F."/>
            <person name="Silar P."/>
            <person name="Natvig D.O."/>
            <person name="Lalanne C."/>
            <person name="Gautier V."/>
            <person name="Ament-Velasquez S.L."/>
            <person name="Kruys A."/>
            <person name="Hutchinson M.I."/>
            <person name="Powell A.J."/>
            <person name="Barry K."/>
            <person name="Miller A.N."/>
            <person name="Grigoriev I.V."/>
            <person name="Debuchy R."/>
            <person name="Gladieux P."/>
            <person name="Hiltunen Thoren M."/>
            <person name="Johannesson H."/>
        </authorList>
    </citation>
    <scope>NUCLEOTIDE SEQUENCE</scope>
    <source>
        <strain evidence="4">CBS 757.83</strain>
    </source>
</reference>
<dbReference type="Pfam" id="PF04428">
    <property type="entry name" value="Choline_kin_N"/>
    <property type="match status" value="1"/>
</dbReference>
<feature type="region of interest" description="Disordered" evidence="2">
    <location>
        <begin position="102"/>
        <end position="145"/>
    </location>
</feature>
<dbReference type="PANTHER" id="PTHR22603:SF93">
    <property type="entry name" value="RE24176P"/>
    <property type="match status" value="1"/>
</dbReference>
<name>A0AAN6T2T0_9PEZI</name>
<feature type="region of interest" description="Disordered" evidence="2">
    <location>
        <begin position="567"/>
        <end position="609"/>
    </location>
</feature>
<dbReference type="SUPFAM" id="SSF56112">
    <property type="entry name" value="Protein kinase-like (PK-like)"/>
    <property type="match status" value="1"/>
</dbReference>
<dbReference type="CDD" id="cd05157">
    <property type="entry name" value="ETNK_euk"/>
    <property type="match status" value="1"/>
</dbReference>
<feature type="compositionally biased region" description="Low complexity" evidence="2">
    <location>
        <begin position="574"/>
        <end position="583"/>
    </location>
</feature>
<dbReference type="GO" id="GO:0004103">
    <property type="term" value="F:choline kinase activity"/>
    <property type="evidence" value="ECO:0007669"/>
    <property type="project" value="TreeGrafter"/>
</dbReference>
<reference evidence="4" key="2">
    <citation type="submission" date="2023-05" db="EMBL/GenBank/DDBJ databases">
        <authorList>
            <consortium name="Lawrence Berkeley National Laboratory"/>
            <person name="Steindorff A."/>
            <person name="Hensen N."/>
            <person name="Bonometti L."/>
            <person name="Westerberg I."/>
            <person name="Brannstrom I.O."/>
            <person name="Guillou S."/>
            <person name="Cros-Aarteil S."/>
            <person name="Calhoun S."/>
            <person name="Haridas S."/>
            <person name="Kuo A."/>
            <person name="Mondo S."/>
            <person name="Pangilinan J."/>
            <person name="Riley R."/>
            <person name="Labutti K."/>
            <person name="Andreopoulos B."/>
            <person name="Lipzen A."/>
            <person name="Chen C."/>
            <person name="Yanf M."/>
            <person name="Daum C."/>
            <person name="Ng V."/>
            <person name="Clum A."/>
            <person name="Ohm R."/>
            <person name="Martin F."/>
            <person name="Silar P."/>
            <person name="Natvig D."/>
            <person name="Lalanne C."/>
            <person name="Gautier V."/>
            <person name="Ament-Velasquez S.L."/>
            <person name="Kruys A."/>
            <person name="Hutchinson M.I."/>
            <person name="Powell A.J."/>
            <person name="Barry K."/>
            <person name="Miller A.N."/>
            <person name="Grigoriev I.V."/>
            <person name="Debuchy R."/>
            <person name="Gladieux P."/>
            <person name="Thoren M.H."/>
            <person name="Johannesson H."/>
        </authorList>
    </citation>
    <scope>NUCLEOTIDE SEQUENCE</scope>
    <source>
        <strain evidence="4">CBS 757.83</strain>
    </source>
</reference>
<evidence type="ECO:0000256" key="1">
    <source>
        <dbReference type="ARBA" id="ARBA00038211"/>
    </source>
</evidence>
<dbReference type="Pfam" id="PF01633">
    <property type="entry name" value="Choline_kinase"/>
    <property type="match status" value="1"/>
</dbReference>
<evidence type="ECO:0000313" key="5">
    <source>
        <dbReference type="Proteomes" id="UP001305647"/>
    </source>
</evidence>
<dbReference type="GO" id="GO:0004305">
    <property type="term" value="F:ethanolamine kinase activity"/>
    <property type="evidence" value="ECO:0007669"/>
    <property type="project" value="TreeGrafter"/>
</dbReference>
<evidence type="ECO:0000313" key="4">
    <source>
        <dbReference type="EMBL" id="KAK4103000.1"/>
    </source>
</evidence>
<proteinExistence type="inferred from homology"/>
<feature type="domain" description="Choline kinase N-terminal" evidence="3">
    <location>
        <begin position="195"/>
        <end position="270"/>
    </location>
</feature>
<dbReference type="Gene3D" id="3.30.200.20">
    <property type="entry name" value="Phosphorylase Kinase, domain 1"/>
    <property type="match status" value="1"/>
</dbReference>
<sequence>MAAVQIAEPEPEPSPSDDSQVKKQFSAGVARRLSGRPPLSTPIPRSLSQISMESGFDSTPAALSGSAEDIINQLPHSHHRHKLDLATERLLSQVADWLEREKVKRQNKKSRTLTDRRRSPPNRHVSVPAPVSGRDRTNSIESDSSEVSLERLQTILDSSMAALGLTSVSQLGPRLGRKHRNRSSKSLSRVASSDTEWFDGDVVVPSCEVVLDNSKTMAYTGGKSGADDSASISSRKDEKDKQNWLSFKNEIIRLAHTLRLKGWRRVPLDSGDSISVERLSGALTNAVYVVTPPSESLLPREDGKKQPTKVLLRIYGPQVEHLIDRKNELDVLRRLARKKIGPRLLGTFLNGRFEQYLNAAPLTPSSMREPDTSRQIAKRMRELHDGIELLSEERDQGPGVWKNWDKWLSQVEKTVLFLDRRLLSKSQSISGGEWKARGFVCGVQWPVFKNLVEKYRRHLEAYYGGANKIRDKLVFAHGDTQYGNILRVRPDDEKSPLLQPANEHKQLVVIDFEYAAANLPGLEFANHFTEWAYNYHDPARPYACDTSLYPAPDQQYRFIKAYVDHRPQLPPADPSSSPATTPIATPPTGTPPAAGKREGGPPGSTGLHATASTSSIVEFMLDARVPPGGWKEAERKREEEAERKVGALMEETRLWRTANSAQWVAWGIVQAKVPGVGEDVDVDRVDAGEGAGGDGTTAKEVGEAESSEEEFDYLTYAQERAYFFLGDCVLMGLVKAEELGEAVRGRLKLVDC</sequence>
<dbReference type="GO" id="GO:0005737">
    <property type="term" value="C:cytoplasm"/>
    <property type="evidence" value="ECO:0007669"/>
    <property type="project" value="TreeGrafter"/>
</dbReference>
<accession>A0AAN6T2T0</accession>
<comment type="caution">
    <text evidence="4">The sequence shown here is derived from an EMBL/GenBank/DDBJ whole genome shotgun (WGS) entry which is preliminary data.</text>
</comment>
<dbReference type="InterPro" id="IPR011009">
    <property type="entry name" value="Kinase-like_dom_sf"/>
</dbReference>
<protein>
    <submittedName>
        <fullName evidence="4">Kinase-like protein</fullName>
    </submittedName>
</protein>
<dbReference type="Gene3D" id="3.90.1200.10">
    <property type="match status" value="1"/>
</dbReference>
<dbReference type="AlphaFoldDB" id="A0AAN6T2T0"/>
<organism evidence="4 5">
    <name type="scientific">Parathielavia hyrcaniae</name>
    <dbReference type="NCBI Taxonomy" id="113614"/>
    <lineage>
        <taxon>Eukaryota</taxon>
        <taxon>Fungi</taxon>
        <taxon>Dikarya</taxon>
        <taxon>Ascomycota</taxon>
        <taxon>Pezizomycotina</taxon>
        <taxon>Sordariomycetes</taxon>
        <taxon>Sordariomycetidae</taxon>
        <taxon>Sordariales</taxon>
        <taxon>Chaetomiaceae</taxon>
        <taxon>Parathielavia</taxon>
    </lineage>
</organism>
<dbReference type="GO" id="GO:0006646">
    <property type="term" value="P:phosphatidylethanolamine biosynthetic process"/>
    <property type="evidence" value="ECO:0007669"/>
    <property type="project" value="TreeGrafter"/>
</dbReference>
<evidence type="ECO:0000256" key="2">
    <source>
        <dbReference type="SAM" id="MobiDB-lite"/>
    </source>
</evidence>
<dbReference type="PANTHER" id="PTHR22603">
    <property type="entry name" value="CHOLINE/ETHANOALAMINE KINASE"/>
    <property type="match status" value="1"/>
</dbReference>